<evidence type="ECO:0000256" key="5">
    <source>
        <dbReference type="ARBA" id="ARBA00022840"/>
    </source>
</evidence>
<dbReference type="GO" id="GO:0003682">
    <property type="term" value="F:chromatin binding"/>
    <property type="evidence" value="ECO:0007669"/>
    <property type="project" value="TreeGrafter"/>
</dbReference>
<dbReference type="InterPro" id="IPR001650">
    <property type="entry name" value="Helicase_C-like"/>
</dbReference>
<accession>A0A8J2SAU6</accession>
<keyword evidence="6" id="KW-0539">Nucleus</keyword>
<dbReference type="Pfam" id="PF00385">
    <property type="entry name" value="Chromo"/>
    <property type="match status" value="1"/>
</dbReference>
<evidence type="ECO:0000313" key="12">
    <source>
        <dbReference type="Proteomes" id="UP000789595"/>
    </source>
</evidence>
<dbReference type="Gene3D" id="1.10.10.60">
    <property type="entry name" value="Homeodomain-like"/>
    <property type="match status" value="1"/>
</dbReference>
<dbReference type="GO" id="GO:0016887">
    <property type="term" value="F:ATP hydrolysis activity"/>
    <property type="evidence" value="ECO:0007669"/>
    <property type="project" value="TreeGrafter"/>
</dbReference>
<dbReference type="Pfam" id="PF06465">
    <property type="entry name" value="DUF1087"/>
    <property type="match status" value="1"/>
</dbReference>
<dbReference type="Gene3D" id="3.40.50.300">
    <property type="entry name" value="P-loop containing nucleotide triphosphate hydrolases"/>
    <property type="match status" value="1"/>
</dbReference>
<dbReference type="InterPro" id="IPR016197">
    <property type="entry name" value="Chromo-like_dom_sf"/>
</dbReference>
<feature type="region of interest" description="Disordered" evidence="7">
    <location>
        <begin position="1"/>
        <end position="27"/>
    </location>
</feature>
<gene>
    <name evidence="11" type="ORF">PECAL_1P12340</name>
</gene>
<evidence type="ECO:0000313" key="11">
    <source>
        <dbReference type="EMBL" id="CAH0364849.1"/>
    </source>
</evidence>
<dbReference type="PROSITE" id="PS51194">
    <property type="entry name" value="HELICASE_CTER"/>
    <property type="match status" value="1"/>
</dbReference>
<protein>
    <submittedName>
        <fullName evidence="11">Uncharacterized protein</fullName>
    </submittedName>
</protein>
<dbReference type="PROSITE" id="PS51192">
    <property type="entry name" value="HELICASE_ATP_BIND_1"/>
    <property type="match status" value="1"/>
</dbReference>
<keyword evidence="12" id="KW-1185">Reference proteome</keyword>
<evidence type="ECO:0000259" key="8">
    <source>
        <dbReference type="PROSITE" id="PS50013"/>
    </source>
</evidence>
<dbReference type="SMART" id="SM00487">
    <property type="entry name" value="DEXDc"/>
    <property type="match status" value="1"/>
</dbReference>
<dbReference type="CDD" id="cd17919">
    <property type="entry name" value="DEXHc_Snf"/>
    <property type="match status" value="1"/>
</dbReference>
<evidence type="ECO:0000256" key="1">
    <source>
        <dbReference type="ARBA" id="ARBA00004123"/>
    </source>
</evidence>
<feature type="region of interest" description="Disordered" evidence="7">
    <location>
        <begin position="76"/>
        <end position="116"/>
    </location>
</feature>
<dbReference type="InterPro" id="IPR000953">
    <property type="entry name" value="Chromo/chromo_shadow_dom"/>
</dbReference>
<evidence type="ECO:0000259" key="9">
    <source>
        <dbReference type="PROSITE" id="PS51192"/>
    </source>
</evidence>
<feature type="compositionally biased region" description="Basic and acidic residues" evidence="7">
    <location>
        <begin position="1418"/>
        <end position="1434"/>
    </location>
</feature>
<dbReference type="GO" id="GO:0005634">
    <property type="term" value="C:nucleus"/>
    <property type="evidence" value="ECO:0007669"/>
    <property type="project" value="UniProtKB-SubCell"/>
</dbReference>
<evidence type="ECO:0000256" key="7">
    <source>
        <dbReference type="SAM" id="MobiDB-lite"/>
    </source>
</evidence>
<dbReference type="InterPro" id="IPR009463">
    <property type="entry name" value="DUF1087"/>
</dbReference>
<dbReference type="PROSITE" id="PS50013">
    <property type="entry name" value="CHROMO_2"/>
    <property type="match status" value="1"/>
</dbReference>
<dbReference type="Gene3D" id="2.40.50.40">
    <property type="match status" value="1"/>
</dbReference>
<dbReference type="SMART" id="SM00490">
    <property type="entry name" value="HELICc"/>
    <property type="match status" value="1"/>
</dbReference>
<dbReference type="InterPro" id="IPR023780">
    <property type="entry name" value="Chromo_domain"/>
</dbReference>
<feature type="domain" description="Chromo" evidence="8">
    <location>
        <begin position="319"/>
        <end position="385"/>
    </location>
</feature>
<dbReference type="Gene3D" id="3.40.50.10810">
    <property type="entry name" value="Tandem AAA-ATPase domain"/>
    <property type="match status" value="1"/>
</dbReference>
<dbReference type="EMBL" id="CAKKNE010000001">
    <property type="protein sequence ID" value="CAH0364849.1"/>
    <property type="molecule type" value="Genomic_DNA"/>
</dbReference>
<dbReference type="GO" id="GO:0000785">
    <property type="term" value="C:chromatin"/>
    <property type="evidence" value="ECO:0007669"/>
    <property type="project" value="TreeGrafter"/>
</dbReference>
<dbReference type="Pfam" id="PF00271">
    <property type="entry name" value="Helicase_C"/>
    <property type="match status" value="1"/>
</dbReference>
<feature type="domain" description="Helicase ATP-binding" evidence="9">
    <location>
        <begin position="425"/>
        <end position="595"/>
    </location>
</feature>
<dbReference type="PANTHER" id="PTHR45623:SF17">
    <property type="entry name" value="CHROMODOMAIN-HELICASE-DNA-BINDING PROTEIN 3-RELATED"/>
    <property type="match status" value="1"/>
</dbReference>
<proteinExistence type="predicted"/>
<dbReference type="GO" id="GO:0042393">
    <property type="term" value="F:histone binding"/>
    <property type="evidence" value="ECO:0007669"/>
    <property type="project" value="TreeGrafter"/>
</dbReference>
<reference evidence="11" key="1">
    <citation type="submission" date="2021-11" db="EMBL/GenBank/DDBJ databases">
        <authorList>
            <consortium name="Genoscope - CEA"/>
            <person name="William W."/>
        </authorList>
    </citation>
    <scope>NUCLEOTIDE SEQUENCE</scope>
</reference>
<dbReference type="InterPro" id="IPR027417">
    <property type="entry name" value="P-loop_NTPase"/>
</dbReference>
<keyword evidence="2" id="KW-0677">Repeat</keyword>
<feature type="region of interest" description="Disordered" evidence="7">
    <location>
        <begin position="1015"/>
        <end position="1043"/>
    </location>
</feature>
<comment type="subcellular location">
    <subcellularLocation>
        <location evidence="1">Nucleus</location>
    </subcellularLocation>
</comment>
<dbReference type="GO" id="GO:0003677">
    <property type="term" value="F:DNA binding"/>
    <property type="evidence" value="ECO:0007669"/>
    <property type="project" value="TreeGrafter"/>
</dbReference>
<evidence type="ECO:0000256" key="6">
    <source>
        <dbReference type="ARBA" id="ARBA00023242"/>
    </source>
</evidence>
<feature type="region of interest" description="Disordered" evidence="7">
    <location>
        <begin position="1412"/>
        <end position="1434"/>
    </location>
</feature>
<evidence type="ECO:0000256" key="4">
    <source>
        <dbReference type="ARBA" id="ARBA00022801"/>
    </source>
</evidence>
<dbReference type="InterPro" id="IPR000330">
    <property type="entry name" value="SNF2_N"/>
</dbReference>
<dbReference type="InterPro" id="IPR014001">
    <property type="entry name" value="Helicase_ATP-bd"/>
</dbReference>
<evidence type="ECO:0000256" key="3">
    <source>
        <dbReference type="ARBA" id="ARBA00022741"/>
    </source>
</evidence>
<dbReference type="InterPro" id="IPR049730">
    <property type="entry name" value="SNF2/RAD54-like_C"/>
</dbReference>
<dbReference type="SUPFAM" id="SSF54160">
    <property type="entry name" value="Chromo domain-like"/>
    <property type="match status" value="1"/>
</dbReference>
<dbReference type="InterPro" id="IPR038718">
    <property type="entry name" value="SNF2-like_sf"/>
</dbReference>
<evidence type="ECO:0000259" key="10">
    <source>
        <dbReference type="PROSITE" id="PS51194"/>
    </source>
</evidence>
<keyword evidence="4" id="KW-0378">Hydrolase</keyword>
<comment type="caution">
    <text evidence="11">The sequence shown here is derived from an EMBL/GenBank/DDBJ whole genome shotgun (WGS) entry which is preliminary data.</text>
</comment>
<sequence length="1468" mass="163672">MPPKRRSSPTTAPSAKKPRAKAQDTEEAYVEGDAWLLPALHKHGGEDFEAVANDPAFDGPRRGRTAGELEVALTQWMSRPMSKPSPRKGSPRARTAKKDDNFVALEDSSEEEEPVAKKPKSTPVCSVCKKQVPTEKCAICSKRFSMKCAGRERVPDAGVFECDSCEAKNLCHETCGGGKSGNKQADYRCGHCGRRYCEQALRENGQRAPQGDLWRCFRCEASYGLEAIECHDGDWYLCTWKASADWHASWVQRKRVEGLSKGKLRNYEKRVRDYGVGLELADGDSDNDEDEDPSWKRGDAIKLRRLAAATRNSGSGFSVVPQRVLAERPFSIDGRATKTRDLLVKWRGRPYDESSWERECDLDRCGTSFREAFDERERSVDTPAIKAKRQLGTTTRNKALKSTQPAWFDGGTLRDYQLQGLDWLRAKAQSKTSCILADEMGLGKTIQSAGLLASLIYERSEKDWRPALVVAPLSTLQNWERELEKWCSDLHCVVLTGSASARDVCKDAEFDKTRRFHVCITSYETASSEKSALKSIGAWSCLIVDEGHRLKSGSAGRLFRELHDLDSAFRVLLTGTPLQNSLDELYHLLLFLDPERVKKECSVEGTTAIAALDQVFSSNEEDEATQKRLANLRELLQGRMLRRLKDDVLKGVIKAKKELVVRVELTPTQKKLYRAVLTANFPALSGAEGSKSKARAPALQNIVMQLRKVCNHVELMRDKFPEDMIQGDRVEALLQGSGKLALLDRMLLKLKEAKARVLLFSQMTRTLDVLEEFAALKRYGTTRLDGSTASDIRQKRIDAFNAPDSKLFLFLLSTRAGGLGVNLATANTVVIYDADWNPHNDLQALARAHRLGQRDAVRVYRFVSRATVEERIVAVAKRKLCLEHVVVSGAGSKNLSRAELDDVLKYGASELFSGGAAADVDASRAERYGDGNTNKPEIKWDDDAISALLHREPEVENEETPVAEKNNLSKLMDSFKVAEISFEETDEVPEEEEEPSPEFEGWDKLLKTGYDATQQKTQESLGKGKRERKQIKQGPVLVLDEEDDDLDDGDFHHVESDSDDSVEIDVTRPVASSIAKVAAKLERFGLPGGLSDGGVLAHERLEMGSLADSPAATMKLCREALDECLRQKAEGYDASRDPFDGDRVLRRVGFFALVERKLRRRASEIPHSGVEFSRDITERYLNDTHVAWTPAHDARLLAAVCCHGYGHFADVALDEAFDLVPPPTLQNRAYGSDSEEDLREEYTVKDASVFYRSRVDRLERALAAEASGEKPSASQMTPTKATPVVGKFIESLTSVPCPSLSEPTHVEEDSAVDESVRKRWETIRNVVACTLKARKAYDENMQSATQHFGSAYAGKVKEAAPTSADDLQSFRANHAAARRCLERADDRLDAVLAAEAALDATRREVALADAEPDPDALQMREKWQSQEWRRDDAKAEQRLRKIKELMKTDHVRRFAPLLTGQQEAPAPG</sequence>
<dbReference type="SMART" id="SM00298">
    <property type="entry name" value="CHROMO"/>
    <property type="match status" value="2"/>
</dbReference>
<organism evidence="11 12">
    <name type="scientific">Pelagomonas calceolata</name>
    <dbReference type="NCBI Taxonomy" id="35677"/>
    <lineage>
        <taxon>Eukaryota</taxon>
        <taxon>Sar</taxon>
        <taxon>Stramenopiles</taxon>
        <taxon>Ochrophyta</taxon>
        <taxon>Pelagophyceae</taxon>
        <taxon>Pelagomonadales</taxon>
        <taxon>Pelagomonadaceae</taxon>
        <taxon>Pelagomonas</taxon>
    </lineage>
</organism>
<dbReference type="CDD" id="cd18793">
    <property type="entry name" value="SF2_C_SNF"/>
    <property type="match status" value="1"/>
</dbReference>
<name>A0A8J2SAU6_9STRA</name>
<dbReference type="GO" id="GO:0140658">
    <property type="term" value="F:ATP-dependent chromatin remodeler activity"/>
    <property type="evidence" value="ECO:0007669"/>
    <property type="project" value="TreeGrafter"/>
</dbReference>
<evidence type="ECO:0000256" key="2">
    <source>
        <dbReference type="ARBA" id="ARBA00022737"/>
    </source>
</evidence>
<dbReference type="SUPFAM" id="SSF52540">
    <property type="entry name" value="P-loop containing nucleoside triphosphate hydrolases"/>
    <property type="match status" value="2"/>
</dbReference>
<dbReference type="OrthoDB" id="5857104at2759"/>
<dbReference type="Proteomes" id="UP000789595">
    <property type="component" value="Unassembled WGS sequence"/>
</dbReference>
<keyword evidence="5" id="KW-0067">ATP-binding</keyword>
<feature type="domain" description="Helicase C-terminal" evidence="10">
    <location>
        <begin position="742"/>
        <end position="893"/>
    </location>
</feature>
<feature type="compositionally biased region" description="Basic residues" evidence="7">
    <location>
        <begin position="85"/>
        <end position="95"/>
    </location>
</feature>
<keyword evidence="3" id="KW-0547">Nucleotide-binding</keyword>
<dbReference type="Pfam" id="PF00176">
    <property type="entry name" value="SNF2-rel_dom"/>
    <property type="match status" value="1"/>
</dbReference>
<dbReference type="PANTHER" id="PTHR45623">
    <property type="entry name" value="CHROMODOMAIN-HELICASE-DNA-BINDING PROTEIN 3-RELATED-RELATED"/>
    <property type="match status" value="1"/>
</dbReference>
<dbReference type="GO" id="GO:0005524">
    <property type="term" value="F:ATP binding"/>
    <property type="evidence" value="ECO:0007669"/>
    <property type="project" value="UniProtKB-KW"/>
</dbReference>